<dbReference type="Proteomes" id="UP000198915">
    <property type="component" value="Unassembled WGS sequence"/>
</dbReference>
<dbReference type="Pfam" id="PF25778">
    <property type="entry name" value="DUF7948"/>
    <property type="match status" value="1"/>
</dbReference>
<sequence>MSSLASNRQEILESSPKQQANYFVPNVGQREEHILYEWRGAEFATYFSRDAVMLFLTAKGQSGVRLDLHFLGAERSQEPEGKKLLPGRIHYLKGRDPA</sequence>
<evidence type="ECO:0000259" key="1">
    <source>
        <dbReference type="Pfam" id="PF25778"/>
    </source>
</evidence>
<dbReference type="EMBL" id="FORT01000017">
    <property type="protein sequence ID" value="SFK68428.1"/>
    <property type="molecule type" value="Genomic_DNA"/>
</dbReference>
<keyword evidence="3" id="KW-1185">Reference proteome</keyword>
<feature type="domain" description="DUF7948" evidence="1">
    <location>
        <begin position="23"/>
        <end position="98"/>
    </location>
</feature>
<proteinExistence type="predicted"/>
<dbReference type="InterPro" id="IPR057708">
    <property type="entry name" value="DUF7948"/>
</dbReference>
<dbReference type="AlphaFoldDB" id="A0A1I4BI17"/>
<accession>A0A1I4BI17</accession>
<dbReference type="STRING" id="1884381.SAMN05518846_117141"/>
<name>A0A1I4BI17_9BACL</name>
<organism evidence="2 3">
    <name type="scientific">Brevibacillus centrosporus</name>
    <dbReference type="NCBI Taxonomy" id="54910"/>
    <lineage>
        <taxon>Bacteria</taxon>
        <taxon>Bacillati</taxon>
        <taxon>Bacillota</taxon>
        <taxon>Bacilli</taxon>
        <taxon>Bacillales</taxon>
        <taxon>Paenibacillaceae</taxon>
        <taxon>Brevibacillus</taxon>
    </lineage>
</organism>
<dbReference type="RefSeq" id="WP_092274702.1">
    <property type="nucleotide sequence ID" value="NZ_FORT01000017.1"/>
</dbReference>
<evidence type="ECO:0000313" key="2">
    <source>
        <dbReference type="EMBL" id="SFK68428.1"/>
    </source>
</evidence>
<protein>
    <recommendedName>
        <fullName evidence="1">DUF7948 domain-containing protein</fullName>
    </recommendedName>
</protein>
<gene>
    <name evidence="2" type="ORF">SAMN05518846_117141</name>
</gene>
<evidence type="ECO:0000313" key="3">
    <source>
        <dbReference type="Proteomes" id="UP000198915"/>
    </source>
</evidence>
<reference evidence="3" key="1">
    <citation type="submission" date="2016-10" db="EMBL/GenBank/DDBJ databases">
        <authorList>
            <person name="Varghese N."/>
            <person name="Submissions S."/>
        </authorList>
    </citation>
    <scope>NUCLEOTIDE SEQUENCE [LARGE SCALE GENOMIC DNA]</scope>
    <source>
        <strain evidence="3">OK042</strain>
    </source>
</reference>